<name>A0A1G9R7M9_9BACT</name>
<reference evidence="1 2" key="1">
    <citation type="submission" date="2016-10" db="EMBL/GenBank/DDBJ databases">
        <authorList>
            <person name="de Groot N.N."/>
        </authorList>
    </citation>
    <scope>NUCLEOTIDE SEQUENCE [LARGE SCALE GENOMIC DNA]</scope>
    <source>
        <strain evidence="1 2">DSM 21668</strain>
    </source>
</reference>
<dbReference type="Gene3D" id="1.10.10.10">
    <property type="entry name" value="Winged helix-like DNA-binding domain superfamily/Winged helix DNA-binding domain"/>
    <property type="match status" value="1"/>
</dbReference>
<dbReference type="EMBL" id="FNGS01000005">
    <property type="protein sequence ID" value="SDM19234.1"/>
    <property type="molecule type" value="Genomic_DNA"/>
</dbReference>
<dbReference type="Proteomes" id="UP000198901">
    <property type="component" value="Unassembled WGS sequence"/>
</dbReference>
<dbReference type="RefSeq" id="WP_093203211.1">
    <property type="nucleotide sequence ID" value="NZ_FNGS01000005.1"/>
</dbReference>
<dbReference type="OrthoDB" id="155998at2"/>
<evidence type="ECO:0000313" key="1">
    <source>
        <dbReference type="EMBL" id="SDM19234.1"/>
    </source>
</evidence>
<sequence>MNISDNERALWVLKSKGPQPLAVLATEMGVTTEGARFQLLRLAGEGLVEARSEAKGRGRPQQIWSLTTAGHARFPDSHADLTVRLIQKTRELFGEEGLQALIDASALDARQKYQAAMAGQATLEDRVRTLSGLRDREGYMARVEADGADFLLIEDHCPICAAATACQNFCKAELSVFREALGSDAEVSRVDHLLSGGRRCAYRVSPKQ</sequence>
<dbReference type="InterPro" id="IPR036388">
    <property type="entry name" value="WH-like_DNA-bd_sf"/>
</dbReference>
<evidence type="ECO:0000313" key="2">
    <source>
        <dbReference type="Proteomes" id="UP000198901"/>
    </source>
</evidence>
<keyword evidence="2" id="KW-1185">Reference proteome</keyword>
<dbReference type="SUPFAM" id="SSF46785">
    <property type="entry name" value="Winged helix' DNA-binding domain"/>
    <property type="match status" value="1"/>
</dbReference>
<proteinExistence type="predicted"/>
<organism evidence="1 2">
    <name type="scientific">Siphonobacter aquaeclarae</name>
    <dbReference type="NCBI Taxonomy" id="563176"/>
    <lineage>
        <taxon>Bacteria</taxon>
        <taxon>Pseudomonadati</taxon>
        <taxon>Bacteroidota</taxon>
        <taxon>Cytophagia</taxon>
        <taxon>Cytophagales</taxon>
        <taxon>Cytophagaceae</taxon>
        <taxon>Siphonobacter</taxon>
    </lineage>
</organism>
<protein>
    <submittedName>
        <fullName evidence="1">Transcriptional regulator</fullName>
    </submittedName>
</protein>
<dbReference type="InterPro" id="IPR036390">
    <property type="entry name" value="WH_DNA-bd_sf"/>
</dbReference>
<dbReference type="STRING" id="563176.SAMN04488090_2778"/>
<accession>A0A1G9R7M9</accession>
<dbReference type="AlphaFoldDB" id="A0A1G9R7M9"/>
<gene>
    <name evidence="1" type="ORF">SAMN04488090_2778</name>
</gene>